<gene>
    <name evidence="3" type="ORF">BN1079_00508</name>
</gene>
<accession>A0A078LTK0</accession>
<dbReference type="EMBL" id="CCSF01000001">
    <property type="protein sequence ID" value="CDZ93221.1"/>
    <property type="molecule type" value="Genomic_DNA"/>
</dbReference>
<feature type="signal peptide" evidence="2">
    <location>
        <begin position="1"/>
        <end position="23"/>
    </location>
</feature>
<sequence length="81" mass="9211">MKILNAGTLFLAALFCIASVAQAQGKDMQTERPVQNKANNPHIEAREEAKREHMKKLKQDQYREDAKQRKDADMKRPESGG</sequence>
<feature type="chain" id="PRO_5001741300" evidence="2">
    <location>
        <begin position="24"/>
        <end position="81"/>
    </location>
</feature>
<dbReference type="HOGENOM" id="CLU_2571272_0_0_6"/>
<protein>
    <submittedName>
        <fullName evidence="3">Uncharacterized protein</fullName>
    </submittedName>
</protein>
<feature type="compositionally biased region" description="Basic and acidic residues" evidence="1">
    <location>
        <begin position="43"/>
        <end position="81"/>
    </location>
</feature>
<feature type="region of interest" description="Disordered" evidence="1">
    <location>
        <begin position="24"/>
        <end position="81"/>
    </location>
</feature>
<dbReference type="Proteomes" id="UP000053902">
    <property type="component" value="Unassembled WGS sequence"/>
</dbReference>
<evidence type="ECO:0000256" key="2">
    <source>
        <dbReference type="SAM" id="SignalP"/>
    </source>
</evidence>
<dbReference type="AlphaFoldDB" id="A0A078LTK0"/>
<evidence type="ECO:0000256" key="1">
    <source>
        <dbReference type="SAM" id="MobiDB-lite"/>
    </source>
</evidence>
<dbReference type="RefSeq" id="WP_037022079.1">
    <property type="nucleotide sequence ID" value="NZ_CCSF01000001.1"/>
</dbReference>
<organism evidence="3 4">
    <name type="scientific">Pseudomonas saudiphocaensis</name>
    <dbReference type="NCBI Taxonomy" id="1499686"/>
    <lineage>
        <taxon>Bacteria</taxon>
        <taxon>Pseudomonadati</taxon>
        <taxon>Pseudomonadota</taxon>
        <taxon>Gammaproteobacteria</taxon>
        <taxon>Pseudomonadales</taxon>
        <taxon>Pseudomonadaceae</taxon>
        <taxon>Pseudomonas</taxon>
    </lineage>
</organism>
<evidence type="ECO:0000313" key="4">
    <source>
        <dbReference type="Proteomes" id="UP000053902"/>
    </source>
</evidence>
<proteinExistence type="predicted"/>
<reference evidence="3 4" key="1">
    <citation type="submission" date="2014-07" db="EMBL/GenBank/DDBJ databases">
        <authorList>
            <person name="Urmite Genomes Urmite Genomes"/>
        </authorList>
    </citation>
    <scope>NUCLEOTIDE SEQUENCE [LARGE SCALE GENOMIC DNA]</scope>
    <source>
        <strain evidence="3 4">20_BN</strain>
    </source>
</reference>
<keyword evidence="4" id="KW-1185">Reference proteome</keyword>
<evidence type="ECO:0000313" key="3">
    <source>
        <dbReference type="EMBL" id="CDZ93221.1"/>
    </source>
</evidence>
<name>A0A078LTK0_9PSED</name>
<keyword evidence="2" id="KW-0732">Signal</keyword>